<dbReference type="Proteomes" id="UP000494165">
    <property type="component" value="Unassembled WGS sequence"/>
</dbReference>
<comment type="caution">
    <text evidence="7">The sequence shown here is derived from an EMBL/GenBank/DDBJ whole genome shotgun (WGS) entry which is preliminary data.</text>
</comment>
<sequence length="340" mass="39644">MEDSEPEENPILNETETRLAISVLTECIIKLEIIGNTLPTPVVPAEDRGYQSLKERFGKETPNKSAARIKVKNPNMVKLQRERALLEHILKGSLLELKETRTFNFLNDKVIQYTQEHKEERKLLTELAEYGLTAPGLKRELASSKLRTQEELSQNLQKLAVLQDKVAKVKNDTKVQLAFLANWEEARSDQVCLALQREEKILEEQLDIVNEETSNELRVHTELQIALEKAINKIENMKADWDAKYLKDVEDKNEQLRREKEKREQNLSELKHLAEVYVEHKKELREWQQFCHERQVALEKLRYENAMATIVQAWWRGTMVRRGLGAFKKKKSPPKGAKKK</sequence>
<keyword evidence="3" id="KW-0963">Cytoplasm</keyword>
<evidence type="ECO:0000256" key="5">
    <source>
        <dbReference type="ARBA" id="ARBA00023273"/>
    </source>
</evidence>
<feature type="coiled-coil region" evidence="6">
    <location>
        <begin position="192"/>
        <end position="273"/>
    </location>
</feature>
<dbReference type="InterPro" id="IPR042618">
    <property type="entry name" value="IQCG"/>
</dbReference>
<keyword evidence="8" id="KW-1185">Reference proteome</keyword>
<dbReference type="AlphaFoldDB" id="A0A8S1C858"/>
<evidence type="ECO:0008006" key="9">
    <source>
        <dbReference type="Google" id="ProtNLM"/>
    </source>
</evidence>
<dbReference type="GO" id="GO:0031514">
    <property type="term" value="C:motile cilium"/>
    <property type="evidence" value="ECO:0007669"/>
    <property type="project" value="TreeGrafter"/>
</dbReference>
<name>A0A8S1C858_9INSE</name>
<evidence type="ECO:0000256" key="2">
    <source>
        <dbReference type="ARBA" id="ARBA00004316"/>
    </source>
</evidence>
<dbReference type="GO" id="GO:0005856">
    <property type="term" value="C:cytoskeleton"/>
    <property type="evidence" value="ECO:0007669"/>
    <property type="project" value="UniProtKB-SubCell"/>
</dbReference>
<dbReference type="OrthoDB" id="10254713at2759"/>
<comment type="subcellular location">
    <subcellularLocation>
        <location evidence="2">Cell projection</location>
    </subcellularLocation>
    <subcellularLocation>
        <location evidence="1">Cytoplasm</location>
        <location evidence="1">Cytoskeleton</location>
    </subcellularLocation>
</comment>
<dbReference type="GO" id="GO:0044782">
    <property type="term" value="P:cilium organization"/>
    <property type="evidence" value="ECO:0007669"/>
    <property type="project" value="TreeGrafter"/>
</dbReference>
<keyword evidence="5" id="KW-0966">Cell projection</keyword>
<keyword evidence="4" id="KW-0206">Cytoskeleton</keyword>
<dbReference type="EMBL" id="CADEPI010000015">
    <property type="protein sequence ID" value="CAB3364205.1"/>
    <property type="molecule type" value="Genomic_DNA"/>
</dbReference>
<protein>
    <recommendedName>
        <fullName evidence="9">Dynein regulatory complex protein 9</fullName>
    </recommendedName>
</protein>
<evidence type="ECO:0000313" key="8">
    <source>
        <dbReference type="Proteomes" id="UP000494165"/>
    </source>
</evidence>
<dbReference type="PANTHER" id="PTHR14871">
    <property type="entry name" value="DYNEIN REGULATORY COMPLEX PROTEIN 9"/>
    <property type="match status" value="1"/>
</dbReference>
<evidence type="ECO:0000256" key="3">
    <source>
        <dbReference type="ARBA" id="ARBA00022490"/>
    </source>
</evidence>
<gene>
    <name evidence="7" type="ORF">CLODIP_2_CD14473</name>
</gene>
<organism evidence="7 8">
    <name type="scientific">Cloeon dipterum</name>
    <dbReference type="NCBI Taxonomy" id="197152"/>
    <lineage>
        <taxon>Eukaryota</taxon>
        <taxon>Metazoa</taxon>
        <taxon>Ecdysozoa</taxon>
        <taxon>Arthropoda</taxon>
        <taxon>Hexapoda</taxon>
        <taxon>Insecta</taxon>
        <taxon>Pterygota</taxon>
        <taxon>Palaeoptera</taxon>
        <taxon>Ephemeroptera</taxon>
        <taxon>Pisciforma</taxon>
        <taxon>Baetidae</taxon>
        <taxon>Cloeon</taxon>
    </lineage>
</organism>
<evidence type="ECO:0000256" key="1">
    <source>
        <dbReference type="ARBA" id="ARBA00004245"/>
    </source>
</evidence>
<dbReference type="CDD" id="cd23766">
    <property type="entry name" value="IQCG"/>
    <property type="match status" value="1"/>
</dbReference>
<evidence type="ECO:0000313" key="7">
    <source>
        <dbReference type="EMBL" id="CAB3364205.1"/>
    </source>
</evidence>
<reference evidence="7 8" key="1">
    <citation type="submission" date="2020-04" db="EMBL/GenBank/DDBJ databases">
        <authorList>
            <person name="Alioto T."/>
            <person name="Alioto T."/>
            <person name="Gomez Garrido J."/>
        </authorList>
    </citation>
    <scope>NUCLEOTIDE SEQUENCE [LARGE SCALE GENOMIC DNA]</scope>
</reference>
<evidence type="ECO:0000256" key="6">
    <source>
        <dbReference type="SAM" id="Coils"/>
    </source>
</evidence>
<dbReference type="PANTHER" id="PTHR14871:SF1">
    <property type="entry name" value="DYNEIN REGULATORY COMPLEX PROTEIN 9"/>
    <property type="match status" value="1"/>
</dbReference>
<accession>A0A8S1C858</accession>
<proteinExistence type="predicted"/>
<dbReference type="GO" id="GO:0005737">
    <property type="term" value="C:cytoplasm"/>
    <property type="evidence" value="ECO:0007669"/>
    <property type="project" value="TreeGrafter"/>
</dbReference>
<dbReference type="PROSITE" id="PS50096">
    <property type="entry name" value="IQ"/>
    <property type="match status" value="1"/>
</dbReference>
<evidence type="ECO:0000256" key="4">
    <source>
        <dbReference type="ARBA" id="ARBA00023212"/>
    </source>
</evidence>
<keyword evidence="6" id="KW-0175">Coiled coil</keyword>